<sequence>MKFPSPLHKARLLRRYKRFLADVVLEGDERETVVHCPNPGSMLGLDAPGSPVWLSWNGAGKRKYPYTWEISRADGDLVGINTNLPNRLVAEALESGKIEQLADYGDIRREVRYGEKSRVDFLLREPGRQDCYLEVKNVHLRRTGDLAEFPDSVTARGSRHLRELMQMVANGHRAVMLFVVQRMDCTRFRPAEDIDPLYAHSFREALEAGVEALCYDCEITTEGIQLRRPLTLQATGA</sequence>
<gene>
    <name evidence="1 4" type="primary">sfsA</name>
    <name evidence="4" type="ORF">ACFOW6_08530</name>
</gene>
<protein>
    <recommendedName>
        <fullName evidence="1">Sugar fermentation stimulation protein homolog</fullName>
    </recommendedName>
</protein>
<dbReference type="RefSeq" id="WP_382421910.1">
    <property type="nucleotide sequence ID" value="NZ_JBHSCW010000003.1"/>
</dbReference>
<dbReference type="CDD" id="cd22359">
    <property type="entry name" value="SfsA-like_bacterial"/>
    <property type="match status" value="1"/>
</dbReference>
<accession>A0ABV8UM87</accession>
<organism evidence="4 5">
    <name type="scientific">Fodinicurvata halophila</name>
    <dbReference type="NCBI Taxonomy" id="1419723"/>
    <lineage>
        <taxon>Bacteria</taxon>
        <taxon>Pseudomonadati</taxon>
        <taxon>Pseudomonadota</taxon>
        <taxon>Alphaproteobacteria</taxon>
        <taxon>Rhodospirillales</taxon>
        <taxon>Rhodovibrionaceae</taxon>
        <taxon>Fodinicurvata</taxon>
    </lineage>
</organism>
<feature type="domain" description="SfsA N-terminal OB" evidence="3">
    <location>
        <begin position="13"/>
        <end position="80"/>
    </location>
</feature>
<dbReference type="Pfam" id="PF17746">
    <property type="entry name" value="SfsA_N"/>
    <property type="match status" value="1"/>
</dbReference>
<evidence type="ECO:0000313" key="5">
    <source>
        <dbReference type="Proteomes" id="UP001595799"/>
    </source>
</evidence>
<dbReference type="PANTHER" id="PTHR30545:SF2">
    <property type="entry name" value="SUGAR FERMENTATION STIMULATION PROTEIN A"/>
    <property type="match status" value="1"/>
</dbReference>
<proteinExistence type="inferred from homology"/>
<reference evidence="5" key="1">
    <citation type="journal article" date="2019" name="Int. J. Syst. Evol. Microbiol.">
        <title>The Global Catalogue of Microorganisms (GCM) 10K type strain sequencing project: providing services to taxonomists for standard genome sequencing and annotation.</title>
        <authorList>
            <consortium name="The Broad Institute Genomics Platform"/>
            <consortium name="The Broad Institute Genome Sequencing Center for Infectious Disease"/>
            <person name="Wu L."/>
            <person name="Ma J."/>
        </authorList>
    </citation>
    <scope>NUCLEOTIDE SEQUENCE [LARGE SCALE GENOMIC DNA]</scope>
    <source>
        <strain evidence="5">CECT 8472</strain>
    </source>
</reference>
<evidence type="ECO:0000256" key="1">
    <source>
        <dbReference type="HAMAP-Rule" id="MF_00095"/>
    </source>
</evidence>
<dbReference type="HAMAP" id="MF_00095">
    <property type="entry name" value="SfsA"/>
    <property type="match status" value="1"/>
</dbReference>
<dbReference type="EMBL" id="JBHSCW010000003">
    <property type="protein sequence ID" value="MFC4351583.1"/>
    <property type="molecule type" value="Genomic_DNA"/>
</dbReference>
<comment type="caution">
    <text evidence="4">The sequence shown here is derived from an EMBL/GenBank/DDBJ whole genome shotgun (WGS) entry which is preliminary data.</text>
</comment>
<name>A0ABV8UM87_9PROT</name>
<evidence type="ECO:0000259" key="3">
    <source>
        <dbReference type="Pfam" id="PF17746"/>
    </source>
</evidence>
<dbReference type="NCBIfam" id="TIGR00230">
    <property type="entry name" value="sfsA"/>
    <property type="match status" value="1"/>
</dbReference>
<dbReference type="InterPro" id="IPR041465">
    <property type="entry name" value="SfsA_N"/>
</dbReference>
<comment type="similarity">
    <text evidence="1">Belongs to the SfsA family.</text>
</comment>
<keyword evidence="5" id="KW-1185">Reference proteome</keyword>
<evidence type="ECO:0000313" key="4">
    <source>
        <dbReference type="EMBL" id="MFC4351583.1"/>
    </source>
</evidence>
<dbReference type="Proteomes" id="UP001595799">
    <property type="component" value="Unassembled WGS sequence"/>
</dbReference>
<dbReference type="InterPro" id="IPR040452">
    <property type="entry name" value="SfsA_C"/>
</dbReference>
<dbReference type="Gene3D" id="3.40.1350.60">
    <property type="match status" value="1"/>
</dbReference>
<feature type="domain" description="Sugar fermentation stimulation protein C-terminal" evidence="2">
    <location>
        <begin position="84"/>
        <end position="222"/>
    </location>
</feature>
<evidence type="ECO:0000259" key="2">
    <source>
        <dbReference type="Pfam" id="PF03749"/>
    </source>
</evidence>
<dbReference type="Pfam" id="PF03749">
    <property type="entry name" value="SfsA"/>
    <property type="match status" value="1"/>
</dbReference>
<dbReference type="InterPro" id="IPR005224">
    <property type="entry name" value="SfsA"/>
</dbReference>
<dbReference type="Gene3D" id="2.40.50.580">
    <property type="match status" value="1"/>
</dbReference>
<dbReference type="PANTHER" id="PTHR30545">
    <property type="entry name" value="SUGAR FERMENTATION STIMULATION PROTEIN A"/>
    <property type="match status" value="1"/>
</dbReference>